<protein>
    <recommendedName>
        <fullName evidence="2">acetate--CoA ligase</fullName>
        <ecNumber evidence="2">6.2.1.1</ecNumber>
    </recommendedName>
</protein>
<evidence type="ECO:0000259" key="8">
    <source>
        <dbReference type="Pfam" id="PF13193"/>
    </source>
</evidence>
<reference evidence="10 11" key="1">
    <citation type="submission" date="2022-06" db="EMBL/GenBank/DDBJ databases">
        <title>Haloarcula sp. a new haloarchaeum isolate from saline soil.</title>
        <authorList>
            <person name="Strakova D."/>
            <person name="Galisteo C."/>
            <person name="Sanchez-Porro C."/>
            <person name="Ventosa A."/>
        </authorList>
    </citation>
    <scope>NUCLEOTIDE SEQUENCE [LARGE SCALE GENOMIC DNA]</scope>
    <source>
        <strain evidence="10 11">S1CR25-12</strain>
    </source>
</reference>
<dbReference type="EMBL" id="JAMQON010000005">
    <property type="protein sequence ID" value="MDS0260930.1"/>
    <property type="molecule type" value="Genomic_DNA"/>
</dbReference>
<evidence type="ECO:0000256" key="3">
    <source>
        <dbReference type="ARBA" id="ARBA00022598"/>
    </source>
</evidence>
<proteinExistence type="inferred from homology"/>
<dbReference type="Gene3D" id="3.30.300.30">
    <property type="match status" value="1"/>
</dbReference>
<feature type="region of interest" description="Disordered" evidence="6">
    <location>
        <begin position="646"/>
        <end position="667"/>
    </location>
</feature>
<dbReference type="InterPro" id="IPR045851">
    <property type="entry name" value="AMP-bd_C_sf"/>
</dbReference>
<feature type="domain" description="AMP-binding enzyme C-terminal" evidence="8">
    <location>
        <begin position="555"/>
        <end position="633"/>
    </location>
</feature>
<name>A0ABU2FGU7_9EURY</name>
<gene>
    <name evidence="10" type="ORF">NDI56_16130</name>
</gene>
<dbReference type="InterPro" id="IPR042099">
    <property type="entry name" value="ANL_N_sf"/>
</dbReference>
<comment type="caution">
    <text evidence="10">The sequence shown here is derived from an EMBL/GenBank/DDBJ whole genome shotgun (WGS) entry which is preliminary data.</text>
</comment>
<dbReference type="PROSITE" id="PS00455">
    <property type="entry name" value="AMP_BINDING"/>
    <property type="match status" value="1"/>
</dbReference>
<dbReference type="SUPFAM" id="SSF56801">
    <property type="entry name" value="Acetyl-CoA synthetase-like"/>
    <property type="match status" value="1"/>
</dbReference>
<evidence type="ECO:0000313" key="10">
    <source>
        <dbReference type="EMBL" id="MDS0260930.1"/>
    </source>
</evidence>
<keyword evidence="11" id="KW-1185">Reference proteome</keyword>
<evidence type="ECO:0000256" key="6">
    <source>
        <dbReference type="SAM" id="MobiDB-lite"/>
    </source>
</evidence>
<dbReference type="Proteomes" id="UP001259659">
    <property type="component" value="Unassembled WGS sequence"/>
</dbReference>
<dbReference type="Pfam" id="PF13193">
    <property type="entry name" value="AMP-binding_C"/>
    <property type="match status" value="1"/>
</dbReference>
<dbReference type="InterPro" id="IPR000873">
    <property type="entry name" value="AMP-dep_synth/lig_dom"/>
</dbReference>
<feature type="domain" description="Acetyl-coenzyme A synthetase N-terminal" evidence="9">
    <location>
        <begin position="57"/>
        <end position="102"/>
    </location>
</feature>
<evidence type="ECO:0000256" key="2">
    <source>
        <dbReference type="ARBA" id="ARBA00013275"/>
    </source>
</evidence>
<evidence type="ECO:0000256" key="4">
    <source>
        <dbReference type="ARBA" id="ARBA00022741"/>
    </source>
</evidence>
<evidence type="ECO:0000259" key="9">
    <source>
        <dbReference type="Pfam" id="PF16177"/>
    </source>
</evidence>
<dbReference type="Gene3D" id="3.40.50.12780">
    <property type="entry name" value="N-terminal domain of ligase-like"/>
    <property type="match status" value="1"/>
</dbReference>
<keyword evidence="3" id="KW-0436">Ligase</keyword>
<evidence type="ECO:0000256" key="1">
    <source>
        <dbReference type="ARBA" id="ARBA00006432"/>
    </source>
</evidence>
<evidence type="ECO:0000313" key="11">
    <source>
        <dbReference type="Proteomes" id="UP001259659"/>
    </source>
</evidence>
<dbReference type="InterPro" id="IPR032387">
    <property type="entry name" value="ACAS_N"/>
</dbReference>
<evidence type="ECO:0000259" key="7">
    <source>
        <dbReference type="Pfam" id="PF00501"/>
    </source>
</evidence>
<keyword evidence="4" id="KW-0547">Nucleotide-binding</keyword>
<organism evidence="10 11">
    <name type="scientific">Haloarcula saliterrae</name>
    <dbReference type="NCBI Taxonomy" id="2950534"/>
    <lineage>
        <taxon>Archaea</taxon>
        <taxon>Methanobacteriati</taxon>
        <taxon>Methanobacteriota</taxon>
        <taxon>Stenosarchaea group</taxon>
        <taxon>Halobacteria</taxon>
        <taxon>Halobacteriales</taxon>
        <taxon>Haloarculaceae</taxon>
        <taxon>Haloarcula</taxon>
    </lineage>
</organism>
<dbReference type="RefSeq" id="WP_310920704.1">
    <property type="nucleotide sequence ID" value="NZ_JAMQON010000005.1"/>
</dbReference>
<dbReference type="InterPro" id="IPR020845">
    <property type="entry name" value="AMP-binding_CS"/>
</dbReference>
<feature type="domain" description="AMP-dependent synthetase/ligase" evidence="7">
    <location>
        <begin position="112"/>
        <end position="493"/>
    </location>
</feature>
<keyword evidence="5" id="KW-0067">ATP-binding</keyword>
<evidence type="ECO:0000256" key="5">
    <source>
        <dbReference type="ARBA" id="ARBA00022840"/>
    </source>
</evidence>
<dbReference type="PANTHER" id="PTHR24095">
    <property type="entry name" value="ACETYL-COENZYME A SYNTHETASE"/>
    <property type="match status" value="1"/>
</dbReference>
<sequence length="667" mass="74095">MSEDSLTETGVVHEPTQSFVESTNVWQFMQAYDIDDYDELIERTTTDIDGVPDSGVEWFWDELVDYLDIEFYEAYDRVRDDSDGPQFTDWYPGGELNAAHNVLDRHAAPDSETRNKVACIWEGEDGEVRDVTYHELQRQANKVANALDERGIETGDTVGLYMPMVPEVISILYGCFKIGAIAVPIFSGFGVDAAATRIEDAECSVLFTGDGFQRRGGQITLKETADSAIDAAGHVEHTVVYDRLGLAGGGDIPWDDDRDELWIDAVEPQDDSYETKSLDSAQESMLLYSSGTTGKPKGIVHTHAGALMQAAKELHFGFDLKPADRFFWVSDIGWMMGPWTLMGTHAFGGTMFMYEGAPDHPQPDRFWEMIDRHKLTQFGISPTAIRALRKHGDEWVENHDLSSLRLLGSTGEPWDAESWQWFYEQVGGGETPIINISGGTEIMGCFLMPMPTQPLKPGTLGGPGLGMHIDIVDADGTSVRESHERGYLVARDSCPSMTKSLWSGDERYLEEYWSTFDDLWDHGDWAQKDEDGLWFLHGRADDALNVAGRKVGPAEVEGAAMEHDDVNQAAAVGVPDETTGTAVVLYVIVEDGVTETDELRTDIRAIIGQEHGKPFRPREVLFVDEFPKTQSGKIIRRAVEATYTGDDLGDMSSIENPEALETVENAR</sequence>
<dbReference type="PANTHER" id="PTHR24095:SF14">
    <property type="entry name" value="ACETYL-COENZYME A SYNTHETASE 1"/>
    <property type="match status" value="1"/>
</dbReference>
<accession>A0ABU2FGU7</accession>
<dbReference type="Pfam" id="PF16177">
    <property type="entry name" value="ACAS_N"/>
    <property type="match status" value="1"/>
</dbReference>
<dbReference type="InterPro" id="IPR025110">
    <property type="entry name" value="AMP-bd_C"/>
</dbReference>
<dbReference type="EC" id="6.2.1.1" evidence="2"/>
<comment type="similarity">
    <text evidence="1">Belongs to the ATP-dependent AMP-binding enzyme family.</text>
</comment>
<dbReference type="Pfam" id="PF00501">
    <property type="entry name" value="AMP-binding"/>
    <property type="match status" value="1"/>
</dbReference>